<dbReference type="AlphaFoldDB" id="S0J140"/>
<sequence length="56" mass="6570">MIRAKKVRLRPTTEQEKQLWQSSGTARWIFNWTLGTGLSKSNDLPSKLTFTKQYQL</sequence>
<dbReference type="EMBL" id="AHYT01000012">
    <property type="protein sequence ID" value="EOT25942.1"/>
    <property type="molecule type" value="Genomic_DNA"/>
</dbReference>
<dbReference type="OrthoDB" id="56768at2"/>
<dbReference type="Pfam" id="PF12323">
    <property type="entry name" value="HTH_OrfB_IS605"/>
    <property type="match status" value="1"/>
</dbReference>
<feature type="domain" description="Transposase putative helix-turn-helix" evidence="1">
    <location>
        <begin position="1"/>
        <end position="34"/>
    </location>
</feature>
<dbReference type="HOGENOM" id="CLU_3007247_0_0_9"/>
<accession>S0J140</accession>
<keyword evidence="3" id="KW-1185">Reference proteome</keyword>
<evidence type="ECO:0000259" key="1">
    <source>
        <dbReference type="Pfam" id="PF12323"/>
    </source>
</evidence>
<reference evidence="2 3" key="1">
    <citation type="submission" date="2013-03" db="EMBL/GenBank/DDBJ databases">
        <title>The Genome Sequence of Enterococcus saccharolyticus ATCC_43076 (Illumina only assembly).</title>
        <authorList>
            <consortium name="The Broad Institute Genomics Platform"/>
            <consortium name="The Broad Institute Genome Sequencing Center for Infectious Disease"/>
            <person name="Earl A."/>
            <person name="Russ C."/>
            <person name="Gilmore M."/>
            <person name="Surin D."/>
            <person name="Walker B."/>
            <person name="Young S."/>
            <person name="Zeng Q."/>
            <person name="Gargeya S."/>
            <person name="Fitzgerald M."/>
            <person name="Haas B."/>
            <person name="Abouelleil A."/>
            <person name="Allen A.W."/>
            <person name="Alvarado L."/>
            <person name="Arachchi H.M."/>
            <person name="Berlin A.M."/>
            <person name="Chapman S.B."/>
            <person name="Gainer-Dewar J."/>
            <person name="Goldberg J."/>
            <person name="Griggs A."/>
            <person name="Gujja S."/>
            <person name="Hansen M."/>
            <person name="Howarth C."/>
            <person name="Imamovic A."/>
            <person name="Ireland A."/>
            <person name="Larimer J."/>
            <person name="McCowan C."/>
            <person name="Murphy C."/>
            <person name="Pearson M."/>
            <person name="Poon T.W."/>
            <person name="Priest M."/>
            <person name="Roberts A."/>
            <person name="Saif S."/>
            <person name="Shea T."/>
            <person name="Sisk P."/>
            <person name="Sykes S."/>
            <person name="Wortman J."/>
            <person name="Nusbaum C."/>
            <person name="Birren B."/>
        </authorList>
    </citation>
    <scope>NUCLEOTIDE SEQUENCE [LARGE SCALE GENOMIC DNA]</scope>
    <source>
        <strain evidence="2 3">ATCC 43076</strain>
    </source>
</reference>
<evidence type="ECO:0000313" key="2">
    <source>
        <dbReference type="EMBL" id="EOT25942.1"/>
    </source>
</evidence>
<organism evidence="2 3">
    <name type="scientific">Enterococcus saccharolyticus subsp. saccharolyticus ATCC 43076</name>
    <dbReference type="NCBI Taxonomy" id="1139996"/>
    <lineage>
        <taxon>Bacteria</taxon>
        <taxon>Bacillati</taxon>
        <taxon>Bacillota</taxon>
        <taxon>Bacilli</taxon>
        <taxon>Lactobacillales</taxon>
        <taxon>Enterococcaceae</taxon>
        <taxon>Enterococcus</taxon>
    </lineage>
</organism>
<dbReference type="InterPro" id="IPR021027">
    <property type="entry name" value="Transposase_put_HTH"/>
</dbReference>
<protein>
    <recommendedName>
        <fullName evidence="1">Transposase putative helix-turn-helix domain-containing protein</fullName>
    </recommendedName>
</protein>
<proteinExistence type="predicted"/>
<comment type="caution">
    <text evidence="2">The sequence shown here is derived from an EMBL/GenBank/DDBJ whole genome shotgun (WGS) entry which is preliminary data.</text>
</comment>
<name>S0J140_9ENTE</name>
<dbReference type="RefSeq" id="WP_016176165.1">
    <property type="nucleotide sequence ID" value="NZ_KE136391.1"/>
</dbReference>
<evidence type="ECO:0000313" key="3">
    <source>
        <dbReference type="Proteomes" id="UP000014136"/>
    </source>
</evidence>
<dbReference type="Proteomes" id="UP000014136">
    <property type="component" value="Unassembled WGS sequence"/>
</dbReference>
<gene>
    <name evidence="2" type="ORF">OMQ_02412</name>
</gene>